<dbReference type="PANTHER" id="PTHR35936:SF19">
    <property type="entry name" value="AMINO-ACID-BINDING PROTEIN YXEM-RELATED"/>
    <property type="match status" value="1"/>
</dbReference>
<dbReference type="RefSeq" id="WP_322347201.1">
    <property type="nucleotide sequence ID" value="NZ_CP129968.2"/>
</dbReference>
<evidence type="ECO:0000256" key="2">
    <source>
        <dbReference type="ARBA" id="ARBA00022729"/>
    </source>
</evidence>
<dbReference type="CDD" id="cd01009">
    <property type="entry name" value="PBP2_YfhD_N"/>
    <property type="match status" value="1"/>
</dbReference>
<dbReference type="Gene3D" id="1.10.530.10">
    <property type="match status" value="1"/>
</dbReference>
<evidence type="ECO:0000256" key="1">
    <source>
        <dbReference type="ARBA" id="ARBA00004339"/>
    </source>
</evidence>
<feature type="domain" description="Solute-binding protein family 3/N-terminal" evidence="4">
    <location>
        <begin position="53"/>
        <end position="290"/>
    </location>
</feature>
<dbReference type="InterPro" id="IPR008258">
    <property type="entry name" value="Transglycosylase_SLT_dom_1"/>
</dbReference>
<proteinExistence type="predicted"/>
<protein>
    <submittedName>
        <fullName evidence="5">Transporter substrate-binding domain-containing protein</fullName>
    </submittedName>
</protein>
<dbReference type="InterPro" id="IPR001638">
    <property type="entry name" value="Solute-binding_3/MltF_N"/>
</dbReference>
<dbReference type="PANTHER" id="PTHR35936">
    <property type="entry name" value="MEMBRANE-BOUND LYTIC MUREIN TRANSGLYCOSYLASE F"/>
    <property type="match status" value="1"/>
</dbReference>
<dbReference type="CDD" id="cd13403">
    <property type="entry name" value="MLTF-like"/>
    <property type="match status" value="1"/>
</dbReference>
<keyword evidence="2" id="KW-0732">Signal</keyword>
<evidence type="ECO:0000259" key="4">
    <source>
        <dbReference type="SMART" id="SM00062"/>
    </source>
</evidence>
<comment type="subcellular location">
    <subcellularLocation>
        <location evidence="1">Cell outer membrane</location>
        <topology evidence="1">Peripheral membrane protein</topology>
    </subcellularLocation>
</comment>
<reference evidence="5" key="1">
    <citation type="submission" date="2023-08" db="EMBL/GenBank/DDBJ databases">
        <title>Comparative genomics and taxonomic characterization of three novel marine species of genus Marivirga.</title>
        <authorList>
            <person name="Muhammad N."/>
            <person name="Kim S.-G."/>
        </authorList>
    </citation>
    <scope>NUCLEOTIDE SEQUENCE</scope>
    <source>
        <strain evidence="5">BKB1-2</strain>
    </source>
</reference>
<dbReference type="Gene3D" id="3.40.190.10">
    <property type="entry name" value="Periplasmic binding protein-like II"/>
    <property type="match status" value="2"/>
</dbReference>
<dbReference type="Pfam" id="PF00497">
    <property type="entry name" value="SBP_bac_3"/>
    <property type="match status" value="1"/>
</dbReference>
<dbReference type="PROSITE" id="PS51257">
    <property type="entry name" value="PROKAR_LIPOPROTEIN"/>
    <property type="match status" value="1"/>
</dbReference>
<keyword evidence="3" id="KW-0472">Membrane</keyword>
<organism evidence="5">
    <name type="scientific">Marivirga arenosa</name>
    <dbReference type="NCBI Taxonomy" id="3059076"/>
    <lineage>
        <taxon>Bacteria</taxon>
        <taxon>Pseudomonadati</taxon>
        <taxon>Bacteroidota</taxon>
        <taxon>Cytophagia</taxon>
        <taxon>Cytophagales</taxon>
        <taxon>Marivirgaceae</taxon>
        <taxon>Marivirga</taxon>
    </lineage>
</organism>
<dbReference type="Pfam" id="PF01464">
    <property type="entry name" value="SLT"/>
    <property type="match status" value="1"/>
</dbReference>
<dbReference type="KEGG" id="marp:QYS47_34735"/>
<dbReference type="SMART" id="SM00062">
    <property type="entry name" value="PBPb"/>
    <property type="match status" value="1"/>
</dbReference>
<dbReference type="AlphaFoldDB" id="A0AA51ZVW0"/>
<dbReference type="EMBL" id="CP129968">
    <property type="protein sequence ID" value="WNB17704.1"/>
    <property type="molecule type" value="Genomic_DNA"/>
</dbReference>
<name>A0AA51ZVW0_9BACT</name>
<dbReference type="Proteomes" id="UP001232019">
    <property type="component" value="Chromosome"/>
</dbReference>
<accession>A0AA51ZVW0</accession>
<dbReference type="SUPFAM" id="SSF53955">
    <property type="entry name" value="Lysozyme-like"/>
    <property type="match status" value="1"/>
</dbReference>
<evidence type="ECO:0000256" key="3">
    <source>
        <dbReference type="ARBA" id="ARBA00023237"/>
    </source>
</evidence>
<dbReference type="SUPFAM" id="SSF53850">
    <property type="entry name" value="Periplasmic binding protein-like II"/>
    <property type="match status" value="1"/>
</dbReference>
<keyword evidence="3" id="KW-0998">Cell outer membrane</keyword>
<gene>
    <name evidence="5" type="ORF">QYS47_34735</name>
</gene>
<dbReference type="InterPro" id="IPR023346">
    <property type="entry name" value="Lysozyme-like_dom_sf"/>
</dbReference>
<sequence length="497" mass="57541">MMNFFNKYFYWLSILIFVLLGACSTKTDTQSQDLSYAIEPIDFDFEKIQERGYLTAVVDNSATSYFIYKGQPMGYEYEMLNWLAHDLDVELKIIKDNSISSALEKVNRGEADIAAFNLTVTKERKQFVDFTDPLYFVRQVLVQRKPENWRQMKLHEIENELIRDPIQLSGKEVHVRKSSSFSMRLANLSDEIGGDIVIIEDSSSLEVESLIRMVAEGEIEYTVADEDVAMLNATYYPDIDVKTPISFSQKIAWALRPNADSLENRINYWLEQRQKETDYYVIYNKYFKNLKRSASRSYSEYSSVQGGKLSPFDDIIKATADSIGWDWKLLAAQVYQESKFDPNVKSWAGAIGLMQMMEPTAHEFGATNLYDPEQSLAAGGKFIQWLQRNFKKYVADSVERQKFVLAAYNVGIGHMEDAIKLTKKYGGDPSVWEDNVEKYLLLKSQKKYYNDPVVKYGYCRGQEPVNYVKEILERYQQYELLMNSENDLTKPDDNTLI</sequence>
<dbReference type="GO" id="GO:0009279">
    <property type="term" value="C:cell outer membrane"/>
    <property type="evidence" value="ECO:0007669"/>
    <property type="project" value="UniProtKB-SubCell"/>
</dbReference>
<evidence type="ECO:0000313" key="5">
    <source>
        <dbReference type="EMBL" id="WNB17704.1"/>
    </source>
</evidence>